<evidence type="ECO:0000256" key="2">
    <source>
        <dbReference type="ARBA" id="ARBA00022980"/>
    </source>
</evidence>
<comment type="caution">
    <text evidence="7">The sequence shown here is derived from an EMBL/GenBank/DDBJ whole genome shotgun (WGS) entry which is preliminary data.</text>
</comment>
<dbReference type="EMBL" id="JALLPB020000073">
    <property type="protein sequence ID" value="KAL3822148.1"/>
    <property type="molecule type" value="Genomic_DNA"/>
</dbReference>
<dbReference type="AlphaFoldDB" id="A0ABD3SCV9"/>
<evidence type="ECO:0000256" key="5">
    <source>
        <dbReference type="SAM" id="SignalP"/>
    </source>
</evidence>
<dbReference type="GO" id="GO:0003729">
    <property type="term" value="F:mRNA binding"/>
    <property type="evidence" value="ECO:0007669"/>
    <property type="project" value="UniProtKB-ARBA"/>
</dbReference>
<dbReference type="InterPro" id="IPR050437">
    <property type="entry name" value="Ribos_protein_bS1-like"/>
</dbReference>
<organism evidence="7 8">
    <name type="scientific">Cyclostephanos tholiformis</name>
    <dbReference type="NCBI Taxonomy" id="382380"/>
    <lineage>
        <taxon>Eukaryota</taxon>
        <taxon>Sar</taxon>
        <taxon>Stramenopiles</taxon>
        <taxon>Ochrophyta</taxon>
        <taxon>Bacillariophyta</taxon>
        <taxon>Coscinodiscophyceae</taxon>
        <taxon>Thalassiosirophycidae</taxon>
        <taxon>Stephanodiscales</taxon>
        <taxon>Stephanodiscaceae</taxon>
        <taxon>Cyclostephanos</taxon>
    </lineage>
</organism>
<keyword evidence="5" id="KW-0732">Signal</keyword>
<feature type="domain" description="S1 motif" evidence="6">
    <location>
        <begin position="206"/>
        <end position="270"/>
    </location>
</feature>
<dbReference type="SUPFAM" id="SSF50249">
    <property type="entry name" value="Nucleic acid-binding proteins"/>
    <property type="match status" value="3"/>
</dbReference>
<name>A0ABD3SCV9_9STRA</name>
<gene>
    <name evidence="7" type="ORF">ACHAXA_011693</name>
</gene>
<feature type="domain" description="S1 motif" evidence="6">
    <location>
        <begin position="284"/>
        <end position="352"/>
    </location>
</feature>
<comment type="similarity">
    <text evidence="1">Belongs to the bacterial ribosomal protein bS1 family.</text>
</comment>
<accession>A0ABD3SCV9</accession>
<feature type="domain" description="S1 motif" evidence="6">
    <location>
        <begin position="114"/>
        <end position="188"/>
    </location>
</feature>
<dbReference type="GO" id="GO:0005840">
    <property type="term" value="C:ribosome"/>
    <property type="evidence" value="ECO:0007669"/>
    <property type="project" value="UniProtKB-KW"/>
</dbReference>
<dbReference type="CDD" id="cd04465">
    <property type="entry name" value="S1_RPS1_repeat_ec2_hs2"/>
    <property type="match status" value="1"/>
</dbReference>
<feature type="chain" id="PRO_5044857447" description="S1 motif domain-containing protein" evidence="5">
    <location>
        <begin position="20"/>
        <end position="428"/>
    </location>
</feature>
<dbReference type="SMART" id="SM00316">
    <property type="entry name" value="S1"/>
    <property type="match status" value="3"/>
</dbReference>
<dbReference type="FunFam" id="2.40.50.140:FF:000051">
    <property type="entry name" value="RNA-binding transcriptional accessory protein"/>
    <property type="match status" value="1"/>
</dbReference>
<reference evidence="7 8" key="1">
    <citation type="submission" date="2024-10" db="EMBL/GenBank/DDBJ databases">
        <title>Updated reference genomes for cyclostephanoid diatoms.</title>
        <authorList>
            <person name="Roberts W.R."/>
            <person name="Alverson A.J."/>
        </authorList>
    </citation>
    <scope>NUCLEOTIDE SEQUENCE [LARGE SCALE GENOMIC DNA]</scope>
    <source>
        <strain evidence="7 8">AJA228-03</strain>
    </source>
</reference>
<evidence type="ECO:0000259" key="6">
    <source>
        <dbReference type="PROSITE" id="PS50126"/>
    </source>
</evidence>
<evidence type="ECO:0000256" key="4">
    <source>
        <dbReference type="ARBA" id="ARBA00025453"/>
    </source>
</evidence>
<evidence type="ECO:0000256" key="1">
    <source>
        <dbReference type="ARBA" id="ARBA00006767"/>
    </source>
</evidence>
<dbReference type="PROSITE" id="PS50126">
    <property type="entry name" value="S1"/>
    <property type="match status" value="3"/>
</dbReference>
<feature type="signal peptide" evidence="5">
    <location>
        <begin position="1"/>
        <end position="19"/>
    </location>
</feature>
<keyword evidence="8" id="KW-1185">Reference proteome</keyword>
<dbReference type="Proteomes" id="UP001530377">
    <property type="component" value="Unassembled WGS sequence"/>
</dbReference>
<comment type="function">
    <text evidence="4">Associates with the EF-Tu.GDP complex and induces the exchange of GDP to GTP. It remains bound to the aminoacyl-tRNA.EF-Tu.GTP complex up to the GTP hydrolysis stage on the ribosome.</text>
</comment>
<evidence type="ECO:0000313" key="8">
    <source>
        <dbReference type="Proteomes" id="UP001530377"/>
    </source>
</evidence>
<dbReference type="InterPro" id="IPR012340">
    <property type="entry name" value="NA-bd_OB-fold"/>
</dbReference>
<keyword evidence="3" id="KW-0687">Ribonucleoprotein</keyword>
<evidence type="ECO:0000256" key="3">
    <source>
        <dbReference type="ARBA" id="ARBA00023274"/>
    </source>
</evidence>
<dbReference type="GO" id="GO:0005737">
    <property type="term" value="C:cytoplasm"/>
    <property type="evidence" value="ECO:0007669"/>
    <property type="project" value="UniProtKB-ARBA"/>
</dbReference>
<dbReference type="GO" id="GO:1990904">
    <property type="term" value="C:ribonucleoprotein complex"/>
    <property type="evidence" value="ECO:0007669"/>
    <property type="project" value="UniProtKB-KW"/>
</dbReference>
<dbReference type="PANTHER" id="PTHR10724:SF7">
    <property type="entry name" value="SMALL RIBOSOMAL SUBUNIT PROTEIN BS1C"/>
    <property type="match status" value="1"/>
</dbReference>
<dbReference type="Pfam" id="PF00575">
    <property type="entry name" value="S1"/>
    <property type="match status" value="2"/>
</dbReference>
<keyword evidence="2" id="KW-0689">Ribosomal protein</keyword>
<dbReference type="PANTHER" id="PTHR10724">
    <property type="entry name" value="30S RIBOSOMAL PROTEIN S1"/>
    <property type="match status" value="1"/>
</dbReference>
<dbReference type="Gene3D" id="2.40.50.140">
    <property type="entry name" value="Nucleic acid-binding proteins"/>
    <property type="match status" value="2"/>
</dbReference>
<dbReference type="InterPro" id="IPR003029">
    <property type="entry name" value="S1_domain"/>
</dbReference>
<evidence type="ECO:0000313" key="7">
    <source>
        <dbReference type="EMBL" id="KAL3822148.1"/>
    </source>
</evidence>
<proteinExistence type="inferred from homology"/>
<protein>
    <recommendedName>
        <fullName evidence="6">S1 motif domain-containing protein</fullName>
    </recommendedName>
</protein>
<sequence>MRFELALLAMAASIGDTSGFIANPSRSTAFGGTARAITSLSSSAVMDKPAATTGSTTTTTTPKQQLSRFDRIKAKYKGPQVDRNANTDEMNDVGFTYANFDEAVSNVDYSFNRNDVVRGTVVQYERGGCIVDIGAKASAFLPLGEAALVQGDGGGGGGIESLIGIDDELDFEIISDEDENGQLLVSLRRIQYREAWKRIIEKQATDEAFDAACVSVNRGGAIFLVEGLRAFLPGSHLTGRLPDDDLVGMTLPLKFLEVNQEENKLVVSNRRAVVETQMEDLSRGDVIEGVVKALKPYGAFVEVGGMSGLLHISQISMDRIVDIEKVLQPGQRVKCMIIDHDKVNGRIALSTKTLEPEPGDMIRDPDRVYAQAEDTARVYLEKQEAERKKREASAKDIVLGLGDALDDLGVGMDKVGEDASDNLDSLLN</sequence>